<evidence type="ECO:0000256" key="2">
    <source>
        <dbReference type="ARBA" id="ARBA00022517"/>
    </source>
</evidence>
<evidence type="ECO:0000256" key="7">
    <source>
        <dbReference type="SAM" id="MobiDB-lite"/>
    </source>
</evidence>
<dbReference type="VEuPathDB" id="FungiDB:PC110_g4205"/>
<dbReference type="FunFam" id="2.40.50.140:FF:000103">
    <property type="entry name" value="protein RRP5 homolog"/>
    <property type="match status" value="2"/>
</dbReference>
<keyword evidence="4" id="KW-0677">Repeat</keyword>
<dbReference type="InterPro" id="IPR048059">
    <property type="entry name" value="Rrp5_S1_rpt_hs1_sc1"/>
</dbReference>
<feature type="domain" description="S1 motif" evidence="8">
    <location>
        <begin position="359"/>
        <end position="454"/>
    </location>
</feature>
<dbReference type="Pfam" id="PF00575">
    <property type="entry name" value="S1"/>
    <property type="match status" value="4"/>
</dbReference>
<evidence type="ECO:0000259" key="8">
    <source>
        <dbReference type="PROSITE" id="PS50126"/>
    </source>
</evidence>
<feature type="region of interest" description="Disordered" evidence="7">
    <location>
        <begin position="1532"/>
        <end position="1582"/>
    </location>
</feature>
<evidence type="ECO:0000256" key="5">
    <source>
        <dbReference type="ARBA" id="ARBA00023242"/>
    </source>
</evidence>
<dbReference type="SMART" id="SM00316">
    <property type="entry name" value="S1"/>
    <property type="match status" value="13"/>
</dbReference>
<comment type="caution">
    <text evidence="11">The sequence shown here is derived from an EMBL/GenBank/DDBJ whole genome shotgun (WGS) entry which is preliminary data.</text>
</comment>
<feature type="domain" description="S1 motif" evidence="8">
    <location>
        <begin position="1376"/>
        <end position="1443"/>
    </location>
</feature>
<accession>A0A8T1GS23</accession>
<feature type="domain" description="S1 motif" evidence="8">
    <location>
        <begin position="562"/>
        <end position="631"/>
    </location>
</feature>
<dbReference type="InterPro" id="IPR057302">
    <property type="entry name" value="Rrp5_S1"/>
</dbReference>
<dbReference type="InterPro" id="IPR003029">
    <property type="entry name" value="S1_domain"/>
</dbReference>
<dbReference type="SUPFAM" id="SSF48452">
    <property type="entry name" value="TPR-like"/>
    <property type="match status" value="2"/>
</dbReference>
<dbReference type="GO" id="GO:0006364">
    <property type="term" value="P:rRNA processing"/>
    <property type="evidence" value="ECO:0007669"/>
    <property type="project" value="UniProtKB-KW"/>
</dbReference>
<feature type="domain" description="S1 motif" evidence="8">
    <location>
        <begin position="274"/>
        <end position="343"/>
    </location>
</feature>
<dbReference type="InterPro" id="IPR057301">
    <property type="entry name" value="Rrp5_OB_4th"/>
</dbReference>
<dbReference type="FunFam" id="2.40.50.140:FF:000196">
    <property type="entry name" value="rRNA biogenesis protein RRP5"/>
    <property type="match status" value="1"/>
</dbReference>
<dbReference type="FunFam" id="2.40.50.140:FF:000994">
    <property type="match status" value="1"/>
</dbReference>
<evidence type="ECO:0000313" key="11">
    <source>
        <dbReference type="EMBL" id="KAG2996705.1"/>
    </source>
</evidence>
<evidence type="ECO:0000313" key="9">
    <source>
        <dbReference type="EMBL" id="KAG2866283.1"/>
    </source>
</evidence>
<keyword evidence="2" id="KW-0690">Ribosome biogenesis</keyword>
<feature type="domain" description="S1 motif" evidence="8">
    <location>
        <begin position="653"/>
        <end position="729"/>
    </location>
</feature>
<organism evidence="11 12">
    <name type="scientific">Phytophthora cactorum</name>
    <dbReference type="NCBI Taxonomy" id="29920"/>
    <lineage>
        <taxon>Eukaryota</taxon>
        <taxon>Sar</taxon>
        <taxon>Stramenopiles</taxon>
        <taxon>Oomycota</taxon>
        <taxon>Peronosporomycetes</taxon>
        <taxon>Peronosporales</taxon>
        <taxon>Peronosporaceae</taxon>
        <taxon>Phytophthora</taxon>
    </lineage>
</organism>
<feature type="domain" description="S1 motif" evidence="8">
    <location>
        <begin position="471"/>
        <end position="542"/>
    </location>
</feature>
<feature type="domain" description="S1 motif" evidence="8">
    <location>
        <begin position="1195"/>
        <end position="1266"/>
    </location>
</feature>
<reference evidence="11" key="1">
    <citation type="submission" date="2018-10" db="EMBL/GenBank/DDBJ databases">
        <title>Effector identification in a new, highly contiguous assembly of the strawberry crown rot pathogen Phytophthora cactorum.</title>
        <authorList>
            <person name="Armitage A.D."/>
            <person name="Nellist C.F."/>
            <person name="Bates H."/>
            <person name="Vickerstaff R.J."/>
            <person name="Harrison R.J."/>
        </authorList>
    </citation>
    <scope>NUCLEOTIDE SEQUENCE</scope>
    <source>
        <strain evidence="9">15-7</strain>
        <strain evidence="10">4032</strain>
        <strain evidence="11">P415</strain>
    </source>
</reference>
<dbReference type="EMBL" id="RCML01000033">
    <property type="protein sequence ID" value="KAG2996705.1"/>
    <property type="molecule type" value="Genomic_DNA"/>
</dbReference>
<feature type="region of interest" description="Disordered" evidence="7">
    <location>
        <begin position="1613"/>
        <end position="1646"/>
    </location>
</feature>
<gene>
    <name evidence="9" type="ORF">PC113_g2958</name>
    <name evidence="10" type="ORF">PC115_g2566</name>
    <name evidence="11" type="ORF">PC118_g2316</name>
</gene>
<dbReference type="Pfam" id="PF23459">
    <property type="entry name" value="S1_RRP5"/>
    <property type="match status" value="1"/>
</dbReference>
<dbReference type="SUPFAM" id="SSF50249">
    <property type="entry name" value="Nucleic acid-binding proteins"/>
    <property type="match status" value="10"/>
</dbReference>
<feature type="region of interest" description="Disordered" evidence="7">
    <location>
        <begin position="1588"/>
        <end position="1607"/>
    </location>
</feature>
<dbReference type="Proteomes" id="UP000697107">
    <property type="component" value="Unassembled WGS sequence"/>
</dbReference>
<dbReference type="Pfam" id="PF24685">
    <property type="entry name" value="OB_RRP5_4th"/>
    <property type="match status" value="1"/>
</dbReference>
<protein>
    <recommendedName>
        <fullName evidence="6">rRNA biogenesis protein RRP5</fullName>
    </recommendedName>
</protein>
<dbReference type="PANTHER" id="PTHR23270:SF10">
    <property type="entry name" value="PROTEIN RRP5 HOMOLOG"/>
    <property type="match status" value="1"/>
</dbReference>
<feature type="region of interest" description="Disordered" evidence="7">
    <location>
        <begin position="1"/>
        <end position="25"/>
    </location>
</feature>
<dbReference type="InterPro" id="IPR003107">
    <property type="entry name" value="HAT"/>
</dbReference>
<dbReference type="CDD" id="cd05693">
    <property type="entry name" value="S1_Rrp5_repeat_hs1_sc1"/>
    <property type="match status" value="1"/>
</dbReference>
<dbReference type="EMBL" id="RCMG01000042">
    <property type="protein sequence ID" value="KAG2866283.1"/>
    <property type="molecule type" value="Genomic_DNA"/>
</dbReference>
<evidence type="ECO:0000256" key="1">
    <source>
        <dbReference type="ARBA" id="ARBA00004604"/>
    </source>
</evidence>
<evidence type="ECO:0000256" key="4">
    <source>
        <dbReference type="ARBA" id="ARBA00022737"/>
    </source>
</evidence>
<dbReference type="InterPro" id="IPR055430">
    <property type="entry name" value="HAT_Syf1_CNRKL1_C"/>
</dbReference>
<dbReference type="PANTHER" id="PTHR23270">
    <property type="entry name" value="PROGRAMMED CELL DEATH PROTEIN 11 PRE-RRNA PROCESSING PROTEIN RRP5"/>
    <property type="match status" value="1"/>
</dbReference>
<feature type="domain" description="S1 motif" evidence="8">
    <location>
        <begin position="752"/>
        <end position="823"/>
    </location>
</feature>
<dbReference type="Proteomes" id="UP000735874">
    <property type="component" value="Unassembled WGS sequence"/>
</dbReference>
<feature type="domain" description="S1 motif" evidence="8">
    <location>
        <begin position="190"/>
        <end position="252"/>
    </location>
</feature>
<evidence type="ECO:0000256" key="3">
    <source>
        <dbReference type="ARBA" id="ARBA00022552"/>
    </source>
</evidence>
<evidence type="ECO:0000313" key="10">
    <source>
        <dbReference type="EMBL" id="KAG2940487.1"/>
    </source>
</evidence>
<feature type="domain" description="S1 motif" evidence="8">
    <location>
        <begin position="1280"/>
        <end position="1353"/>
    </location>
</feature>
<keyword evidence="5" id="KW-0539">Nucleus</keyword>
<dbReference type="GO" id="GO:0003723">
    <property type="term" value="F:RNA binding"/>
    <property type="evidence" value="ECO:0007669"/>
    <property type="project" value="TreeGrafter"/>
</dbReference>
<feature type="domain" description="S1 motif" evidence="8">
    <location>
        <begin position="83"/>
        <end position="174"/>
    </location>
</feature>
<evidence type="ECO:0000256" key="6">
    <source>
        <dbReference type="ARBA" id="ARBA00073619"/>
    </source>
</evidence>
<dbReference type="Gene3D" id="2.40.50.140">
    <property type="entry name" value="Nucleic acid-binding proteins"/>
    <property type="match status" value="10"/>
</dbReference>
<dbReference type="InterPro" id="IPR045209">
    <property type="entry name" value="Rrp5"/>
</dbReference>
<dbReference type="InterPro" id="IPR012340">
    <property type="entry name" value="NA-bd_OB-fold"/>
</dbReference>
<dbReference type="Gene3D" id="1.25.40.10">
    <property type="entry name" value="Tetratricopeptide repeat domain"/>
    <property type="match status" value="1"/>
</dbReference>
<dbReference type="SMART" id="SM00386">
    <property type="entry name" value="HAT"/>
    <property type="match status" value="5"/>
</dbReference>
<dbReference type="EMBL" id="RCMI01000038">
    <property type="protein sequence ID" value="KAG2940487.1"/>
    <property type="molecule type" value="Genomic_DNA"/>
</dbReference>
<feature type="compositionally biased region" description="Acidic residues" evidence="7">
    <location>
        <begin position="1623"/>
        <end position="1638"/>
    </location>
</feature>
<feature type="compositionally biased region" description="Acidic residues" evidence="7">
    <location>
        <begin position="1535"/>
        <end position="1568"/>
    </location>
</feature>
<dbReference type="Proteomes" id="UP000774804">
    <property type="component" value="Unassembled WGS sequence"/>
</dbReference>
<comment type="subcellular location">
    <subcellularLocation>
        <location evidence="1">Nucleus</location>
        <location evidence="1">Nucleolus</location>
    </subcellularLocation>
</comment>
<dbReference type="GO" id="GO:0032040">
    <property type="term" value="C:small-subunit processome"/>
    <property type="evidence" value="ECO:0007669"/>
    <property type="project" value="TreeGrafter"/>
</dbReference>
<keyword evidence="3" id="KW-0698">rRNA processing</keyword>
<proteinExistence type="predicted"/>
<name>A0A8T1GS23_9STRA</name>
<feature type="domain" description="S1 motif" evidence="8">
    <location>
        <begin position="1462"/>
        <end position="1531"/>
    </location>
</feature>
<feature type="compositionally biased region" description="Acidic residues" evidence="7">
    <location>
        <begin position="1588"/>
        <end position="1599"/>
    </location>
</feature>
<dbReference type="InterPro" id="IPR011990">
    <property type="entry name" value="TPR-like_helical_dom_sf"/>
</dbReference>
<dbReference type="FunFam" id="1.25.40.10:FF:000602">
    <property type="entry name" value="rRNA biogenesis protein rrp5"/>
    <property type="match status" value="1"/>
</dbReference>
<feature type="region of interest" description="Disordered" evidence="7">
    <location>
        <begin position="42"/>
        <end position="63"/>
    </location>
</feature>
<sequence length="2083" mass="229665">MVAAAAATSFPRGRKPKASVQKATTSVAAPGEALFGKRGLAAAAEEQPKKKAKKAVKSEKTSTKDELKAAKATLLTFKTLRKGMLLLGCVRQITDGQDLMISLPNKLNGTVALNECSDEFHEFLQAHKKKLQQGEDDEQLQPLSTVFKVGQFVPCVVLATGKADKRKQIHLSLRTSLLHTELSPSSLTKGTSLHATVASVEDHGAIVNLGIRGVHAFVPRKELTTPVHTGQHLLVSVLSMNTHTSTATVTIDRSQVVKAVTRGDSFTLKQLVPGMLLNVRVEDVLENGLSVTFLTFFTATVEQNHMSLPCERGWEESYRKGMKARARIVSIDYIAKQITLSMAPHVVHLQVPESLFSVGDIIEEASIERIDAGIGMLLSLKSKDEDVEMEEASDKKESTTNAKWKAFAPGYVHISNVSDKRVDKLEKKFTVGSSIKCRVLGFSPFDAVASVSCTEHSISQTVLRHKDLKPGTKVNGKILSVESWGILMEISEGVRGLVTPQHMPAFLLNKKANNGKYKAGKTVSARVLHVDLDANKTYLTMKSGLLSSDLPVLSSFKEATMGFIAHGFITKIGQYGVIVTFYNNVYGLVPMAVLQQAGIENLEEAYVLGQVVKARVTRCDANRKRLMLSFDTTSNSSSNKPTAAPETASKLVGTTITKVKITDVETTCFRVQTKDGMEGVLPFVQLTDFPRNTSLVDEIVKRFSAGDVILEPLLVVSQESDGVLTLSKKPLLLEFASRKAIVPRTFADVQENAVLIGYVTSVNVSKGVFVKFLNNLVAVAPKGFLKEQFVAQIDEGMFEIGETVTCSVEKVDKEKKQFVVGFQQSHFLQPTNSTNKARPAYFQAYLREQTSVRNAAEVKKAPFALGKTEKAEFVGVRPYGAVFALEKDEETVTVLVPSVTEKNNEWDEGDSVKLLLTDYDFSKNVYYGAADESLVKSGSKKSRKQKQRVKAGGKIAAATVLAVSPTEKYAVVSFPDPQNVDLLQFGVVQLCDFWCPSQTSSQLGVEVGASIECRVVQSSLKSGSNSTPFDDLVLLALEEEELVAKTKVSSRKSSSKVPKYTQDDLVLGNTLTGVISGISENSMEIRVETHKKAGKVRAMVAIVDVDSIDEKSGHSHPFDRYSVNTTVTGRVIAVTAKGANKLKPVSEENPAKFHDLQLSLRSEDVAGDEKVKDVQRFVRPDWLEGSAGRALLKEGNSVEGVVSDQNADHLTVKLSSNVTGTLSCVEVSEDVDVVRAFQDKFPVGKRVKCFVLQVDDEKKTVDLSVIHSSSAQSKAVVKSGTIVNGVISTKKSAIRPPSIMVQLGAHTFGRVCITELLAKWENDMLELPQFAAGKVVRCVVLSTSNNHIDLSLREDALENPKAYAKKTSKPVERNVGDLVPAVVATTTSSGCFVRVDRHTTSRVMLRDLSDDFVKDPQTQFPSGKLVAGRVTKKSDRGLELSLKASVVSDDVSVFKWSDLKEGLTVKGTITKVQAYGVFVRIEKTTISGLCHISEIADEKVTQPLDQIFSEGDYVKAKVLKVEDRRVSFGLKPSYFEDEESSSEEESDDEEEADSDEEEAEPMDVDEEEAPTKKPVKKSKPVAMEIDLGDDESSSEDEDASSAAPVEFSWDGFSNALNKKTDSKDDDESSSDEEDDEEATNSSKSIKKNRLQSDEWVALREKALASNEEVPQSASDYERLLAVSPQSSYLWIQFMAFHVSLTEIDLARDVAVRATSAVSFRDEKEKLNVWVAYLNLEHDFGDDASFLRVFKSALQVNHPKRVYLHLVDLYARAEEHEDVKQTLATMQKKFRTSKQTWIRSLQYLVGEKQFAEAAETLQRSLKSLAAHKHLPVILKYGQLLYEHGELDKARTIFEGILANYPKRMDLWNVYLDKEIKFGDVALVRALFERLLAMEFSAKKMKFLFKKYLQFEQDQGDEEHVEHVKQLAKDFVASAAAKMDALLSSARPREEATRMDLWRASSPTAAGREEEDSAGIWEWILCVLLVCFAQLQAARKVQQPVNSVLRRVKWLHLEPEPQRWTVHSFVWALLSDLHVFGGGDGGDDDDVVGLLAIPFGFPSLWSEILPAYQSPSLDIPFHGSDRIPN</sequence>
<dbReference type="Pfam" id="PF23231">
    <property type="entry name" value="HAT_Syf1_CNRKL1_C"/>
    <property type="match status" value="1"/>
</dbReference>
<dbReference type="PROSITE" id="PS50126">
    <property type="entry name" value="S1"/>
    <property type="match status" value="12"/>
</dbReference>
<evidence type="ECO:0000313" key="12">
    <source>
        <dbReference type="Proteomes" id="UP000697107"/>
    </source>
</evidence>